<dbReference type="AlphaFoldDB" id="A0A086ZHM6"/>
<accession>A0A086ZHM6</accession>
<dbReference type="PANTHER" id="PTHR30146">
    <property type="entry name" value="LACI-RELATED TRANSCRIPTIONAL REPRESSOR"/>
    <property type="match status" value="1"/>
</dbReference>
<dbReference type="InterPro" id="IPR000843">
    <property type="entry name" value="HTH_LacI"/>
</dbReference>
<dbReference type="Gene3D" id="3.40.50.2300">
    <property type="match status" value="2"/>
</dbReference>
<dbReference type="SUPFAM" id="SSF47413">
    <property type="entry name" value="lambda repressor-like DNA-binding domains"/>
    <property type="match status" value="1"/>
</dbReference>
<evidence type="ECO:0000256" key="3">
    <source>
        <dbReference type="ARBA" id="ARBA00023163"/>
    </source>
</evidence>
<dbReference type="Pfam" id="PF00356">
    <property type="entry name" value="LacI"/>
    <property type="match status" value="1"/>
</dbReference>
<keyword evidence="3" id="KW-0804">Transcription</keyword>
<reference evidence="5 6" key="1">
    <citation type="submission" date="2014-03" db="EMBL/GenBank/DDBJ databases">
        <title>Genomics of Bifidobacteria.</title>
        <authorList>
            <person name="Ventura M."/>
            <person name="Milani C."/>
            <person name="Lugli G.A."/>
        </authorList>
    </citation>
    <scope>NUCLEOTIDE SEQUENCE [LARGE SCALE GENOMIC DNA]</scope>
    <source>
        <strain evidence="5 6">DSM 22767</strain>
    </source>
</reference>
<protein>
    <submittedName>
        <fullName evidence="5">Ribose operon repressor RbsR</fullName>
    </submittedName>
</protein>
<dbReference type="CDD" id="cd06267">
    <property type="entry name" value="PBP1_LacI_sugar_binding-like"/>
    <property type="match status" value="1"/>
</dbReference>
<evidence type="ECO:0000313" key="6">
    <source>
        <dbReference type="Proteomes" id="UP000029096"/>
    </source>
</evidence>
<keyword evidence="2" id="KW-0238">DNA-binding</keyword>
<dbReference type="Proteomes" id="UP000029096">
    <property type="component" value="Unassembled WGS sequence"/>
</dbReference>
<name>A0A086ZHM6_9BIFI</name>
<evidence type="ECO:0000313" key="5">
    <source>
        <dbReference type="EMBL" id="KFI46026.1"/>
    </source>
</evidence>
<dbReference type="Pfam" id="PF00532">
    <property type="entry name" value="Peripla_BP_1"/>
    <property type="match status" value="1"/>
</dbReference>
<dbReference type="CDD" id="cd01392">
    <property type="entry name" value="HTH_LacI"/>
    <property type="match status" value="1"/>
</dbReference>
<sequence>MSRKVTIKDVARLSHVSITAVSLVLNNRPTRMSKEKQKLIIDTAERLHYIPNQAARSLATNRSMLLALLVPDIENMFFASLSKALEDVIGNDGYSLLIANSDDSQQTEHRLLRQFAARGVDGLFLIPSRESAKRSDELQKDVADLGFPVVLTDRLVSEHWCDAVGSDNYVGGSLAAETLLTQGHRRIACISGDGRTGETNRRIAGFSNALDKAGFGLDPALNCAGNYRFDGGYRAADHIIDAHATAVFCANDLMAMGFIQRLEERGLSCPENCSVIGYDDISRRFGFNHQLTTLDQNIQTLAETCHKMISSRLSQVGSASSEHPWLTDPQQKFIKPKLISRSTVSHL</sequence>
<dbReference type="PROSITE" id="PS00356">
    <property type="entry name" value="HTH_LACI_1"/>
    <property type="match status" value="1"/>
</dbReference>
<dbReference type="PROSITE" id="PS50932">
    <property type="entry name" value="HTH_LACI_2"/>
    <property type="match status" value="1"/>
</dbReference>
<dbReference type="InterPro" id="IPR010982">
    <property type="entry name" value="Lambda_DNA-bd_dom_sf"/>
</dbReference>
<dbReference type="Gene3D" id="1.10.260.40">
    <property type="entry name" value="lambda repressor-like DNA-binding domains"/>
    <property type="match status" value="1"/>
</dbReference>
<gene>
    <name evidence="5" type="ORF">BBOH_0833</name>
</gene>
<dbReference type="OrthoDB" id="37081at2"/>
<dbReference type="EMBL" id="JGYP01000002">
    <property type="protein sequence ID" value="KFI46026.1"/>
    <property type="molecule type" value="Genomic_DNA"/>
</dbReference>
<evidence type="ECO:0000256" key="1">
    <source>
        <dbReference type="ARBA" id="ARBA00023015"/>
    </source>
</evidence>
<organism evidence="5 6">
    <name type="scientific">Bifidobacterium bohemicum DSM 22767</name>
    <dbReference type="NCBI Taxonomy" id="1437606"/>
    <lineage>
        <taxon>Bacteria</taxon>
        <taxon>Bacillati</taxon>
        <taxon>Actinomycetota</taxon>
        <taxon>Actinomycetes</taxon>
        <taxon>Bifidobacteriales</taxon>
        <taxon>Bifidobacteriaceae</taxon>
        <taxon>Bifidobacterium</taxon>
    </lineage>
</organism>
<evidence type="ECO:0000256" key="2">
    <source>
        <dbReference type="ARBA" id="ARBA00023125"/>
    </source>
</evidence>
<keyword evidence="1" id="KW-0805">Transcription regulation</keyword>
<evidence type="ECO:0000259" key="4">
    <source>
        <dbReference type="PROSITE" id="PS50932"/>
    </source>
</evidence>
<dbReference type="RefSeq" id="WP_033521442.1">
    <property type="nucleotide sequence ID" value="NZ_JDUS01000007.1"/>
</dbReference>
<feature type="domain" description="HTH lacI-type" evidence="4">
    <location>
        <begin position="5"/>
        <end position="60"/>
    </location>
</feature>
<dbReference type="GO" id="GO:0000976">
    <property type="term" value="F:transcription cis-regulatory region binding"/>
    <property type="evidence" value="ECO:0007669"/>
    <property type="project" value="TreeGrafter"/>
</dbReference>
<dbReference type="InterPro" id="IPR028082">
    <property type="entry name" value="Peripla_BP_I"/>
</dbReference>
<dbReference type="InterPro" id="IPR001761">
    <property type="entry name" value="Peripla_BP/Lac1_sug-bd_dom"/>
</dbReference>
<dbReference type="STRING" id="1437606.BBOH_0833"/>
<dbReference type="eggNOG" id="COG1609">
    <property type="taxonomic scope" value="Bacteria"/>
</dbReference>
<keyword evidence="6" id="KW-1185">Reference proteome</keyword>
<dbReference type="PANTHER" id="PTHR30146:SF109">
    <property type="entry name" value="HTH-TYPE TRANSCRIPTIONAL REGULATOR GALS"/>
    <property type="match status" value="1"/>
</dbReference>
<dbReference type="GO" id="GO:0003700">
    <property type="term" value="F:DNA-binding transcription factor activity"/>
    <property type="evidence" value="ECO:0007669"/>
    <property type="project" value="TreeGrafter"/>
</dbReference>
<proteinExistence type="predicted"/>
<dbReference type="SUPFAM" id="SSF53822">
    <property type="entry name" value="Periplasmic binding protein-like I"/>
    <property type="match status" value="1"/>
</dbReference>
<dbReference type="SMART" id="SM00354">
    <property type="entry name" value="HTH_LACI"/>
    <property type="match status" value="1"/>
</dbReference>
<comment type="caution">
    <text evidence="5">The sequence shown here is derived from an EMBL/GenBank/DDBJ whole genome shotgun (WGS) entry which is preliminary data.</text>
</comment>